<dbReference type="AlphaFoldDB" id="A0A9P7JKE4"/>
<dbReference type="Proteomes" id="UP000807769">
    <property type="component" value="Unassembled WGS sequence"/>
</dbReference>
<keyword evidence="2" id="KW-1185">Reference proteome</keyword>
<dbReference type="RefSeq" id="XP_041200333.1">
    <property type="nucleotide sequence ID" value="XM_041343521.1"/>
</dbReference>
<sequence length="210" mass="23518">MCHKWYRLTLTSTHLRPPITWMCRGRPRNCAATAPPLKKACTASRCAKCLQGGQPRNRKRCTIRRCKCACPRYINIDEATASQTPAIPAAAHCQVRPPNPATAHSAPLREGIRLASPSDATWIKARVTAWVKALNHLTKQVFSRHLHDMMIFNMQLVSHELLKYLRSHGIYVHDSLRSCIARCLLALVYIESPSGPPACVICRGPTFNLD</sequence>
<evidence type="ECO:0000313" key="2">
    <source>
        <dbReference type="Proteomes" id="UP000807769"/>
    </source>
</evidence>
<evidence type="ECO:0000313" key="1">
    <source>
        <dbReference type="EMBL" id="KAG1827486.1"/>
    </source>
</evidence>
<name>A0A9P7JKE4_9AGAM</name>
<dbReference type="EMBL" id="JABBWG010000001">
    <property type="protein sequence ID" value="KAG1827486.1"/>
    <property type="molecule type" value="Genomic_DNA"/>
</dbReference>
<reference evidence="1" key="1">
    <citation type="journal article" date="2020" name="New Phytol.">
        <title>Comparative genomics reveals dynamic genome evolution in host specialist ectomycorrhizal fungi.</title>
        <authorList>
            <person name="Lofgren L.A."/>
            <person name="Nguyen N.H."/>
            <person name="Vilgalys R."/>
            <person name="Ruytinx J."/>
            <person name="Liao H.L."/>
            <person name="Branco S."/>
            <person name="Kuo A."/>
            <person name="LaButti K."/>
            <person name="Lipzen A."/>
            <person name="Andreopoulos W."/>
            <person name="Pangilinan J."/>
            <person name="Riley R."/>
            <person name="Hundley H."/>
            <person name="Na H."/>
            <person name="Barry K."/>
            <person name="Grigoriev I.V."/>
            <person name="Stajich J.E."/>
            <person name="Kennedy P.G."/>
        </authorList>
    </citation>
    <scope>NUCLEOTIDE SEQUENCE</scope>
    <source>
        <strain evidence="1">MN1</strain>
    </source>
</reference>
<accession>A0A9P7JKE4</accession>
<dbReference type="OrthoDB" id="10427635at2759"/>
<proteinExistence type="predicted"/>
<dbReference type="GeneID" id="64637537"/>
<organism evidence="1 2">
    <name type="scientific">Suillus subaureus</name>
    <dbReference type="NCBI Taxonomy" id="48587"/>
    <lineage>
        <taxon>Eukaryota</taxon>
        <taxon>Fungi</taxon>
        <taxon>Dikarya</taxon>
        <taxon>Basidiomycota</taxon>
        <taxon>Agaricomycotina</taxon>
        <taxon>Agaricomycetes</taxon>
        <taxon>Agaricomycetidae</taxon>
        <taxon>Boletales</taxon>
        <taxon>Suillineae</taxon>
        <taxon>Suillaceae</taxon>
        <taxon>Suillus</taxon>
    </lineage>
</organism>
<protein>
    <submittedName>
        <fullName evidence="1">Uncharacterized protein</fullName>
    </submittedName>
</protein>
<gene>
    <name evidence="1" type="ORF">BJ212DRAFT_56002</name>
</gene>
<comment type="caution">
    <text evidence="1">The sequence shown here is derived from an EMBL/GenBank/DDBJ whole genome shotgun (WGS) entry which is preliminary data.</text>
</comment>